<dbReference type="Proteomes" id="UP001060085">
    <property type="component" value="Linkage Group LG04"/>
</dbReference>
<protein>
    <submittedName>
        <fullName evidence="1">Uncharacterized protein</fullName>
    </submittedName>
</protein>
<keyword evidence="2" id="KW-1185">Reference proteome</keyword>
<reference evidence="2" key="1">
    <citation type="journal article" date="2023" name="Nat. Plants">
        <title>Single-cell RNA sequencing provides a high-resolution roadmap for understanding the multicellular compartmentation of specialized metabolism.</title>
        <authorList>
            <person name="Sun S."/>
            <person name="Shen X."/>
            <person name="Li Y."/>
            <person name="Li Y."/>
            <person name="Wang S."/>
            <person name="Li R."/>
            <person name="Zhang H."/>
            <person name="Shen G."/>
            <person name="Guo B."/>
            <person name="Wei J."/>
            <person name="Xu J."/>
            <person name="St-Pierre B."/>
            <person name="Chen S."/>
            <person name="Sun C."/>
        </authorList>
    </citation>
    <scope>NUCLEOTIDE SEQUENCE [LARGE SCALE GENOMIC DNA]</scope>
</reference>
<sequence length="293" mass="32460">MAGTGAPAKPHVVGSASIELSKNSRGGASFSVRFSSRSHPPSVSARAALKPLAEAPSCIYVGPIESASKETLEALYRQARESYYNGTPLIVDDMFDRIELKLRWYGSKYVVKYPRCSLRRQSTYADAEEDPSQVFALASVWLVILGFGGSVCLVPVIYTIAQAYQDAFLSGSFYSSKASMLQFLTMITGLIYMILGSIIGYPIASASVGALQGIWKNDLVALKGVCPNCGEEVFAFVKSDRSKQPPHRSECHVCESFLEFRAKVEESISTPRRRWVHGRVYLIRQRGRHQRWV</sequence>
<organism evidence="1 2">
    <name type="scientific">Catharanthus roseus</name>
    <name type="common">Madagascar periwinkle</name>
    <name type="synonym">Vinca rosea</name>
    <dbReference type="NCBI Taxonomy" id="4058"/>
    <lineage>
        <taxon>Eukaryota</taxon>
        <taxon>Viridiplantae</taxon>
        <taxon>Streptophyta</taxon>
        <taxon>Embryophyta</taxon>
        <taxon>Tracheophyta</taxon>
        <taxon>Spermatophyta</taxon>
        <taxon>Magnoliopsida</taxon>
        <taxon>eudicotyledons</taxon>
        <taxon>Gunneridae</taxon>
        <taxon>Pentapetalae</taxon>
        <taxon>asterids</taxon>
        <taxon>lamiids</taxon>
        <taxon>Gentianales</taxon>
        <taxon>Apocynaceae</taxon>
        <taxon>Rauvolfioideae</taxon>
        <taxon>Vinceae</taxon>
        <taxon>Catharanthinae</taxon>
        <taxon>Catharanthus</taxon>
    </lineage>
</organism>
<dbReference type="EMBL" id="CM044704">
    <property type="protein sequence ID" value="KAI5666001.1"/>
    <property type="molecule type" value="Genomic_DNA"/>
</dbReference>
<comment type="caution">
    <text evidence="1">The sequence shown here is derived from an EMBL/GenBank/DDBJ whole genome shotgun (WGS) entry which is preliminary data.</text>
</comment>
<proteinExistence type="predicted"/>
<gene>
    <name evidence="1" type="ORF">M9H77_15854</name>
</gene>
<accession>A0ACC0B150</accession>
<name>A0ACC0B150_CATRO</name>
<evidence type="ECO:0000313" key="2">
    <source>
        <dbReference type="Proteomes" id="UP001060085"/>
    </source>
</evidence>
<evidence type="ECO:0000313" key="1">
    <source>
        <dbReference type="EMBL" id="KAI5666001.1"/>
    </source>
</evidence>